<evidence type="ECO:0000256" key="3">
    <source>
        <dbReference type="ARBA" id="ARBA00023134"/>
    </source>
</evidence>
<dbReference type="GO" id="GO:0090385">
    <property type="term" value="P:phagosome-lysosome fusion"/>
    <property type="evidence" value="ECO:0007669"/>
    <property type="project" value="TreeGrafter"/>
</dbReference>
<evidence type="ECO:0000313" key="4">
    <source>
        <dbReference type="EMBL" id="VVC45208.1"/>
    </source>
</evidence>
<dbReference type="GO" id="GO:0045335">
    <property type="term" value="C:phagocytic vesicle"/>
    <property type="evidence" value="ECO:0007669"/>
    <property type="project" value="TreeGrafter"/>
</dbReference>
<dbReference type="Proteomes" id="UP000325440">
    <property type="component" value="Unassembled WGS sequence"/>
</dbReference>
<keyword evidence="2" id="KW-0547">Nucleotide-binding</keyword>
<dbReference type="PANTHER" id="PTHR47981">
    <property type="entry name" value="RAB FAMILY"/>
    <property type="match status" value="1"/>
</dbReference>
<keyword evidence="4" id="KW-0378">Hydrolase</keyword>
<dbReference type="GO" id="GO:0003924">
    <property type="term" value="F:GTPase activity"/>
    <property type="evidence" value="ECO:0007669"/>
    <property type="project" value="InterPro"/>
</dbReference>
<gene>
    <name evidence="4" type="ORF">CINCED_3A000437</name>
</gene>
<evidence type="ECO:0000313" key="5">
    <source>
        <dbReference type="Proteomes" id="UP000325440"/>
    </source>
</evidence>
<dbReference type="SMART" id="SM00173">
    <property type="entry name" value="RAS"/>
    <property type="match status" value="1"/>
</dbReference>
<dbReference type="GO" id="GO:0005770">
    <property type="term" value="C:late endosome"/>
    <property type="evidence" value="ECO:0007669"/>
    <property type="project" value="TreeGrafter"/>
</dbReference>
<dbReference type="SUPFAM" id="SSF52540">
    <property type="entry name" value="P-loop containing nucleoside triphosphate hydrolases"/>
    <property type="match status" value="1"/>
</dbReference>
<dbReference type="PANTHER" id="PTHR47981:SF20">
    <property type="entry name" value="RAS-RELATED PROTEIN RAB-7A"/>
    <property type="match status" value="1"/>
</dbReference>
<organism evidence="4 5">
    <name type="scientific">Cinara cedri</name>
    <dbReference type="NCBI Taxonomy" id="506608"/>
    <lineage>
        <taxon>Eukaryota</taxon>
        <taxon>Metazoa</taxon>
        <taxon>Ecdysozoa</taxon>
        <taxon>Arthropoda</taxon>
        <taxon>Hexapoda</taxon>
        <taxon>Insecta</taxon>
        <taxon>Pterygota</taxon>
        <taxon>Neoptera</taxon>
        <taxon>Paraneoptera</taxon>
        <taxon>Hemiptera</taxon>
        <taxon>Sternorrhyncha</taxon>
        <taxon>Aphidomorpha</taxon>
        <taxon>Aphidoidea</taxon>
        <taxon>Aphididae</taxon>
        <taxon>Lachninae</taxon>
        <taxon>Cinara</taxon>
    </lineage>
</organism>
<dbReference type="AlphaFoldDB" id="A0A5E4NNA0"/>
<proteinExistence type="inferred from homology"/>
<keyword evidence="5" id="KW-1185">Reference proteome</keyword>
<evidence type="ECO:0000256" key="1">
    <source>
        <dbReference type="ARBA" id="ARBA00006270"/>
    </source>
</evidence>
<comment type="similarity">
    <text evidence="1">Belongs to the small GTPase superfamily. Rab family.</text>
</comment>
<dbReference type="GO" id="GO:0005525">
    <property type="term" value="F:GTP binding"/>
    <property type="evidence" value="ECO:0007669"/>
    <property type="project" value="UniProtKB-KW"/>
</dbReference>
<dbReference type="SMART" id="SM00175">
    <property type="entry name" value="RAB"/>
    <property type="match status" value="1"/>
</dbReference>
<sequence>MQFWDMPGLPSLRSRRIPYYRGADCCVLVYDVTSLESFESLDGWRNEFLAEISIRDEHYYPFVVIGNKIDLDNRTVDQERPRLWIRDTNVMPYSYFETSAKYSINVKKAFQKIVNNALNYNKQKILDDIEVLNEHKSQLRCCSPFSCMHSIF</sequence>
<dbReference type="OrthoDB" id="6577297at2759"/>
<dbReference type="Gene3D" id="3.40.50.300">
    <property type="entry name" value="P-loop containing nucleotide triphosphate hydrolases"/>
    <property type="match status" value="1"/>
</dbReference>
<dbReference type="GO" id="GO:0005764">
    <property type="term" value="C:lysosome"/>
    <property type="evidence" value="ECO:0007669"/>
    <property type="project" value="TreeGrafter"/>
</dbReference>
<dbReference type="PROSITE" id="PS51419">
    <property type="entry name" value="RAB"/>
    <property type="match status" value="1"/>
</dbReference>
<accession>A0A5E4NNA0</accession>
<reference evidence="4 5" key="1">
    <citation type="submission" date="2019-08" db="EMBL/GenBank/DDBJ databases">
        <authorList>
            <person name="Alioto T."/>
            <person name="Alioto T."/>
            <person name="Gomez Garrido J."/>
        </authorList>
    </citation>
    <scope>NUCLEOTIDE SEQUENCE [LARGE SCALE GENOMIC DNA]</scope>
</reference>
<name>A0A5E4NNA0_9HEMI</name>
<dbReference type="PROSITE" id="PS51421">
    <property type="entry name" value="RAS"/>
    <property type="match status" value="1"/>
</dbReference>
<dbReference type="InterPro" id="IPR027417">
    <property type="entry name" value="P-loop_NTPase"/>
</dbReference>
<evidence type="ECO:0000256" key="2">
    <source>
        <dbReference type="ARBA" id="ARBA00022741"/>
    </source>
</evidence>
<dbReference type="InterPro" id="IPR001806">
    <property type="entry name" value="Small_GTPase"/>
</dbReference>
<dbReference type="PRINTS" id="PR00449">
    <property type="entry name" value="RASTRNSFRMNG"/>
</dbReference>
<dbReference type="EMBL" id="CABPRJ010002396">
    <property type="protein sequence ID" value="VVC45208.1"/>
    <property type="molecule type" value="Genomic_DNA"/>
</dbReference>
<protein>
    <submittedName>
        <fullName evidence="4">P-loop containing nucleoside triphosphate hydrolase,Small GTPase superfamily</fullName>
    </submittedName>
</protein>
<keyword evidence="3" id="KW-0342">GTP-binding</keyword>
<dbReference type="Pfam" id="PF00071">
    <property type="entry name" value="Ras"/>
    <property type="match status" value="1"/>
</dbReference>